<keyword evidence="3" id="KW-1185">Reference proteome</keyword>
<dbReference type="Proteomes" id="UP001549691">
    <property type="component" value="Unassembled WGS sequence"/>
</dbReference>
<name>A0ABV2TPC4_9RHOO</name>
<dbReference type="EC" id="3.4.-.-" evidence="2"/>
<evidence type="ECO:0000259" key="1">
    <source>
        <dbReference type="Pfam" id="PF01863"/>
    </source>
</evidence>
<dbReference type="Gene3D" id="3.30.2010.10">
    <property type="entry name" value="Metalloproteases ('zincins'), catalytic domain"/>
    <property type="match status" value="1"/>
</dbReference>
<proteinExistence type="predicted"/>
<protein>
    <submittedName>
        <fullName evidence="2">SprT family zinc-dependent metalloprotease</fullName>
        <ecNumber evidence="2">3.4.-.-</ecNumber>
    </submittedName>
</protein>
<evidence type="ECO:0000313" key="2">
    <source>
        <dbReference type="EMBL" id="MET7015786.1"/>
    </source>
</evidence>
<keyword evidence="2" id="KW-0378">Hydrolase</keyword>
<dbReference type="GO" id="GO:0008237">
    <property type="term" value="F:metallopeptidase activity"/>
    <property type="evidence" value="ECO:0007669"/>
    <property type="project" value="UniProtKB-KW"/>
</dbReference>
<dbReference type="InterPro" id="IPR002725">
    <property type="entry name" value="YgjP-like_metallopeptidase"/>
</dbReference>
<comment type="caution">
    <text evidence="2">The sequence shown here is derived from an EMBL/GenBank/DDBJ whole genome shotgun (WGS) entry which is preliminary data.</text>
</comment>
<dbReference type="EMBL" id="JBEWZI010000022">
    <property type="protein sequence ID" value="MET7015786.1"/>
    <property type="molecule type" value="Genomic_DNA"/>
</dbReference>
<evidence type="ECO:0000313" key="3">
    <source>
        <dbReference type="Proteomes" id="UP001549691"/>
    </source>
</evidence>
<accession>A0ABV2TPC4</accession>
<organism evidence="2 3">
    <name type="scientific">Uliginosibacterium flavum</name>
    <dbReference type="NCBI Taxonomy" id="1396831"/>
    <lineage>
        <taxon>Bacteria</taxon>
        <taxon>Pseudomonadati</taxon>
        <taxon>Pseudomonadota</taxon>
        <taxon>Betaproteobacteria</taxon>
        <taxon>Rhodocyclales</taxon>
        <taxon>Zoogloeaceae</taxon>
        <taxon>Uliginosibacterium</taxon>
    </lineage>
</organism>
<feature type="domain" description="YgjP-like metallopeptidase" evidence="1">
    <location>
        <begin position="35"/>
        <end position="244"/>
    </location>
</feature>
<gene>
    <name evidence="2" type="ORF">ABXR19_16465</name>
</gene>
<keyword evidence="2" id="KW-0482">Metalloprotease</keyword>
<reference evidence="2 3" key="1">
    <citation type="submission" date="2024-07" db="EMBL/GenBank/DDBJ databases">
        <title>Uliginosibacterium flavum JJ3220;KACC:17644.</title>
        <authorList>
            <person name="Kim M.K."/>
        </authorList>
    </citation>
    <scope>NUCLEOTIDE SEQUENCE [LARGE SCALE GENOMIC DNA]</scope>
    <source>
        <strain evidence="2 3">KACC:17644</strain>
    </source>
</reference>
<dbReference type="CDD" id="cd07344">
    <property type="entry name" value="M48_yhfN_like"/>
    <property type="match status" value="1"/>
</dbReference>
<dbReference type="RefSeq" id="WP_354602244.1">
    <property type="nucleotide sequence ID" value="NZ_JBEWZI010000022.1"/>
</dbReference>
<dbReference type="Pfam" id="PF01863">
    <property type="entry name" value="YgjP-like"/>
    <property type="match status" value="1"/>
</dbReference>
<sequence>MFLMRSASASPDCETRSIRFGEREVSFTLRRSARRTLGMQIDQRGLTVSIPMRASLRDTEAFLRERAAWIIEHLDAWAQRQAPQIAVIHDGMQLPVLGEQCSVHWRAGSNRAHWVHGIGNRELHLQLRRNEDAHKLLLHGLQSFALEYFCGRVDEYGFLLQRMAPEVRLPAVRLSSARTRWGSCSKLSGIRLNWRLIHLPQAQIDYVVAHEVAHLLEMNHSPRFWRVVEQLKPDFELAKAELRHANKIIPVL</sequence>
<keyword evidence="2" id="KW-0645">Protease</keyword>
<dbReference type="InterPro" id="IPR053136">
    <property type="entry name" value="UTP_pyrophosphatase-like"/>
</dbReference>
<dbReference type="PANTHER" id="PTHR30399:SF1">
    <property type="entry name" value="UTP PYROPHOSPHATASE"/>
    <property type="match status" value="1"/>
</dbReference>
<dbReference type="PANTHER" id="PTHR30399">
    <property type="entry name" value="UNCHARACTERIZED PROTEIN YGJP"/>
    <property type="match status" value="1"/>
</dbReference>